<name>A0A2T1C542_9CYAN</name>
<reference evidence="3 4" key="1">
    <citation type="submission" date="2018-02" db="EMBL/GenBank/DDBJ databases">
        <authorList>
            <person name="Cohen D.B."/>
            <person name="Kent A.D."/>
        </authorList>
    </citation>
    <scope>NUCLEOTIDE SEQUENCE [LARGE SCALE GENOMIC DNA]</scope>
    <source>
        <strain evidence="3 4">CCAP 1448/3</strain>
    </source>
</reference>
<sequence length="230" mass="24372">MNYLTTKKLIAVLALIGLTLGGCSQSGETGKTSSPAPTTSTPVASNSTPSTTPSTETSTSATPSTTPPTEATTSTTPASGNAYVSENGEIQVNLPSGWSKATGLNAKAELQVSNPSRDMYLIVLSESKEDFEKAGQEVNLQKHSDITKGILLKSLKNAQTNGPKSLTVNGNPALQDEISGVTSNLKVVYLHTTVETDDNYHQILAYTSQDDFAKNRSEIEEVINSFQEVE</sequence>
<feature type="chain" id="PRO_5015690432" description="PsbP C-terminal domain-containing protein" evidence="2">
    <location>
        <begin position="25"/>
        <end position="230"/>
    </location>
</feature>
<dbReference type="OrthoDB" id="529943at2"/>
<proteinExistence type="predicted"/>
<evidence type="ECO:0000313" key="4">
    <source>
        <dbReference type="Proteomes" id="UP000238762"/>
    </source>
</evidence>
<feature type="region of interest" description="Disordered" evidence="1">
    <location>
        <begin position="25"/>
        <end position="82"/>
    </location>
</feature>
<evidence type="ECO:0000256" key="2">
    <source>
        <dbReference type="SAM" id="SignalP"/>
    </source>
</evidence>
<feature type="signal peptide" evidence="2">
    <location>
        <begin position="1"/>
        <end position="24"/>
    </location>
</feature>
<dbReference type="Proteomes" id="UP000238762">
    <property type="component" value="Unassembled WGS sequence"/>
</dbReference>
<dbReference type="PROSITE" id="PS51257">
    <property type="entry name" value="PROKAR_LIPOPROTEIN"/>
    <property type="match status" value="1"/>
</dbReference>
<keyword evidence="4" id="KW-1185">Reference proteome</keyword>
<feature type="compositionally biased region" description="Low complexity" evidence="1">
    <location>
        <begin position="32"/>
        <end position="79"/>
    </location>
</feature>
<protein>
    <recommendedName>
        <fullName evidence="5">PsbP C-terminal domain-containing protein</fullName>
    </recommendedName>
</protein>
<dbReference type="EMBL" id="PVWJ01000034">
    <property type="protein sequence ID" value="PSB03344.1"/>
    <property type="molecule type" value="Genomic_DNA"/>
</dbReference>
<dbReference type="RefSeq" id="WP_106288271.1">
    <property type="nucleotide sequence ID" value="NZ_CAWNTC010000007.1"/>
</dbReference>
<gene>
    <name evidence="3" type="ORF">C7B64_08795</name>
</gene>
<organism evidence="3 4">
    <name type="scientific">Merismopedia glauca CCAP 1448/3</name>
    <dbReference type="NCBI Taxonomy" id="1296344"/>
    <lineage>
        <taxon>Bacteria</taxon>
        <taxon>Bacillati</taxon>
        <taxon>Cyanobacteriota</taxon>
        <taxon>Cyanophyceae</taxon>
        <taxon>Synechococcales</taxon>
        <taxon>Merismopediaceae</taxon>
        <taxon>Merismopedia</taxon>
    </lineage>
</organism>
<comment type="caution">
    <text evidence="3">The sequence shown here is derived from an EMBL/GenBank/DDBJ whole genome shotgun (WGS) entry which is preliminary data.</text>
</comment>
<dbReference type="AlphaFoldDB" id="A0A2T1C542"/>
<evidence type="ECO:0000256" key="1">
    <source>
        <dbReference type="SAM" id="MobiDB-lite"/>
    </source>
</evidence>
<evidence type="ECO:0000313" key="3">
    <source>
        <dbReference type="EMBL" id="PSB03344.1"/>
    </source>
</evidence>
<keyword evidence="2" id="KW-0732">Signal</keyword>
<dbReference type="Gene3D" id="3.40.1000.10">
    <property type="entry name" value="Mog1/PsbP, alpha/beta/alpha sandwich"/>
    <property type="match status" value="1"/>
</dbReference>
<evidence type="ECO:0008006" key="5">
    <source>
        <dbReference type="Google" id="ProtNLM"/>
    </source>
</evidence>
<reference evidence="3 4" key="2">
    <citation type="submission" date="2018-03" db="EMBL/GenBank/DDBJ databases">
        <title>The ancient ancestry and fast evolution of plastids.</title>
        <authorList>
            <person name="Moore K.R."/>
            <person name="Magnabosco C."/>
            <person name="Momper L."/>
            <person name="Gold D.A."/>
            <person name="Bosak T."/>
            <person name="Fournier G.P."/>
        </authorList>
    </citation>
    <scope>NUCLEOTIDE SEQUENCE [LARGE SCALE GENOMIC DNA]</scope>
    <source>
        <strain evidence="3 4">CCAP 1448/3</strain>
    </source>
</reference>
<accession>A0A2T1C542</accession>